<evidence type="ECO:0000313" key="1">
    <source>
        <dbReference type="EMBL" id="SGY17734.1"/>
    </source>
</evidence>
<dbReference type="EMBL" id="FQNC01000015">
    <property type="protein sequence ID" value="SGY17734.1"/>
    <property type="molecule type" value="Genomic_DNA"/>
</dbReference>
<sequence length="48" mass="5662">MLWKVFYKQEITMPDVRVGRWKVEERDDARVSAYSLEGEGERTSVSRA</sequence>
<proteinExistence type="predicted"/>
<name>A0A2X0MEN2_9BASI</name>
<dbReference type="Proteomes" id="UP000249464">
    <property type="component" value="Unassembled WGS sequence"/>
</dbReference>
<gene>
    <name evidence="1" type="primary">BQ5605_C015g07872</name>
    <name evidence="1" type="ORF">BQ5605_C015G07872</name>
</gene>
<accession>A0A2X0MEN2</accession>
<keyword evidence="2" id="KW-1185">Reference proteome</keyword>
<evidence type="ECO:0000313" key="2">
    <source>
        <dbReference type="Proteomes" id="UP000249464"/>
    </source>
</evidence>
<organism evidence="1 2">
    <name type="scientific">Microbotryum silenes-dioicae</name>
    <dbReference type="NCBI Taxonomy" id="796604"/>
    <lineage>
        <taxon>Eukaryota</taxon>
        <taxon>Fungi</taxon>
        <taxon>Dikarya</taxon>
        <taxon>Basidiomycota</taxon>
        <taxon>Pucciniomycotina</taxon>
        <taxon>Microbotryomycetes</taxon>
        <taxon>Microbotryales</taxon>
        <taxon>Microbotryaceae</taxon>
        <taxon>Microbotryum</taxon>
    </lineage>
</organism>
<protein>
    <submittedName>
        <fullName evidence="1">BQ5605_C015g07872 protein</fullName>
    </submittedName>
</protein>
<dbReference type="AlphaFoldDB" id="A0A2X0MEN2"/>
<reference evidence="1 2" key="1">
    <citation type="submission" date="2016-11" db="EMBL/GenBank/DDBJ databases">
        <authorList>
            <person name="Jaros S."/>
            <person name="Januszkiewicz K."/>
            <person name="Wedrychowicz H."/>
        </authorList>
    </citation>
    <scope>NUCLEOTIDE SEQUENCE [LARGE SCALE GENOMIC DNA]</scope>
</reference>